<dbReference type="GO" id="GO:0005737">
    <property type="term" value="C:cytoplasm"/>
    <property type="evidence" value="ECO:0007669"/>
    <property type="project" value="TreeGrafter"/>
</dbReference>
<name>A0A455SHT2_9CHLR</name>
<dbReference type="Pfam" id="PF02423">
    <property type="entry name" value="OCD_Mu_crystall"/>
    <property type="match status" value="1"/>
</dbReference>
<evidence type="ECO:0000313" key="1">
    <source>
        <dbReference type="EMBL" id="BBH88033.1"/>
    </source>
</evidence>
<dbReference type="EMBL" id="AP019376">
    <property type="protein sequence ID" value="BBH88033.1"/>
    <property type="molecule type" value="Genomic_DNA"/>
</dbReference>
<dbReference type="Gene3D" id="3.40.50.720">
    <property type="entry name" value="NAD(P)-binding Rossmann-like Domain"/>
    <property type="match status" value="1"/>
</dbReference>
<dbReference type="AlphaFoldDB" id="A0A455SHT2"/>
<organism evidence="1">
    <name type="scientific">Thermosporothrix sp. COM3</name>
    <dbReference type="NCBI Taxonomy" id="2490863"/>
    <lineage>
        <taxon>Bacteria</taxon>
        <taxon>Bacillati</taxon>
        <taxon>Chloroflexota</taxon>
        <taxon>Ktedonobacteria</taxon>
        <taxon>Ktedonobacterales</taxon>
        <taxon>Thermosporotrichaceae</taxon>
        <taxon>Thermosporothrix</taxon>
    </lineage>
</organism>
<dbReference type="PANTHER" id="PTHR13812">
    <property type="entry name" value="KETIMINE REDUCTASE MU-CRYSTALLIN"/>
    <property type="match status" value="1"/>
</dbReference>
<protein>
    <submittedName>
        <fullName evidence="1">Ornithine cyclodeaminase</fullName>
    </submittedName>
</protein>
<accession>A0A455SHT2</accession>
<gene>
    <name evidence="1" type="primary">ocd_1</name>
    <name evidence="1" type="ORF">KTC_27840</name>
</gene>
<dbReference type="PIRSF" id="PIRSF001439">
    <property type="entry name" value="CryM"/>
    <property type="match status" value="1"/>
</dbReference>
<reference evidence="1" key="1">
    <citation type="submission" date="2018-12" db="EMBL/GenBank/DDBJ databases">
        <title>Novel natural products biosynthetic potential of the class Ktedonobacteria.</title>
        <authorList>
            <person name="Zheng Y."/>
            <person name="Saitou A."/>
            <person name="Wang C.M."/>
            <person name="Toyoda A."/>
            <person name="Minakuchi Y."/>
            <person name="Sekiguchi Y."/>
            <person name="Ueda K."/>
            <person name="Takano H."/>
            <person name="Sakai Y."/>
            <person name="Yokota A."/>
            <person name="Yabe S."/>
        </authorList>
    </citation>
    <scope>NUCLEOTIDE SEQUENCE</scope>
    <source>
        <strain evidence="1">COM3</strain>
    </source>
</reference>
<proteinExistence type="predicted"/>
<dbReference type="Gene3D" id="3.30.1780.10">
    <property type="entry name" value="ornithine cyclodeaminase, domain 1"/>
    <property type="match status" value="1"/>
</dbReference>
<dbReference type="PANTHER" id="PTHR13812:SF19">
    <property type="entry name" value="KETIMINE REDUCTASE MU-CRYSTALLIN"/>
    <property type="match status" value="1"/>
</dbReference>
<sequence>MRNSFLYLTREDVMRVCADLDSTAIMREVFQLHGSGQTILPDEAYLGWVNGEGEHVRSLNMPAYVGGEIQFAGTKVINGNIANPQRRGIPRASGLTLLYDELTAQVVCVMEAAYLSSVRTASVSMLAILLLQGAPVETVAVIGAGVIAQRHLELMLRYLPTLRTLLVYDLIPGQVERVQHMLEPELYRRGVVLKEMHSAEAAIRPAQVVIPATTVTEGYIQYEWLQPGAIVVHVSLDDVLPEVVLQADTVIVDDWELVRADTRRLLGRMYRSGQLIGPDEAFPQDERRCRRVDAQLGELVCGTKVGRKTKKDICLVNPFGLAIEDVALAAHVYRHACQLGSGRKLPL</sequence>
<dbReference type="SUPFAM" id="SSF51735">
    <property type="entry name" value="NAD(P)-binding Rossmann-fold domains"/>
    <property type="match status" value="1"/>
</dbReference>
<dbReference type="InterPro" id="IPR023401">
    <property type="entry name" value="ODC_N"/>
</dbReference>
<dbReference type="InterPro" id="IPR036291">
    <property type="entry name" value="NAD(P)-bd_dom_sf"/>
</dbReference>
<dbReference type="InterPro" id="IPR003462">
    <property type="entry name" value="ODC_Mu_crystall"/>
</dbReference>